<evidence type="ECO:0000256" key="2">
    <source>
        <dbReference type="ARBA" id="ARBA00022630"/>
    </source>
</evidence>
<dbReference type="PANTHER" id="PTHR42887">
    <property type="entry name" value="OS12G0638800 PROTEIN"/>
    <property type="match status" value="1"/>
</dbReference>
<dbReference type="InterPro" id="IPR023166">
    <property type="entry name" value="BaiN-like_dom_sf"/>
</dbReference>
<keyword evidence="2" id="KW-0285">Flavoprotein</keyword>
<dbReference type="Pfam" id="PF22780">
    <property type="entry name" value="HI0933_like_1st"/>
    <property type="match status" value="1"/>
</dbReference>
<reference evidence="6" key="1">
    <citation type="submission" date="2022-10" db="EMBL/GenBank/DDBJ databases">
        <title>Comparative genomics and taxonomic characterization of three novel marine species of genus Reichenbachiella exhibiting antioxidant and polysaccharide degradation activities.</title>
        <authorList>
            <person name="Muhammad N."/>
            <person name="Lee Y.-J."/>
            <person name="Ko J."/>
            <person name="Kim S.-G."/>
        </authorList>
    </citation>
    <scope>NUCLEOTIDE SEQUENCE</scope>
    <source>
        <strain evidence="6">Wsw4-B4</strain>
    </source>
</reference>
<accession>A0ABY6CWY9</accession>
<keyword evidence="3" id="KW-0274">FAD</keyword>
<dbReference type="InterPro" id="IPR004792">
    <property type="entry name" value="BaiN-like"/>
</dbReference>
<evidence type="ECO:0000259" key="4">
    <source>
        <dbReference type="Pfam" id="PF03486"/>
    </source>
</evidence>
<dbReference type="NCBIfam" id="TIGR00275">
    <property type="entry name" value="aminoacetone oxidase family FAD-binding enzyme"/>
    <property type="match status" value="1"/>
</dbReference>
<evidence type="ECO:0000313" key="6">
    <source>
        <dbReference type="EMBL" id="UXX78234.1"/>
    </source>
</evidence>
<dbReference type="PROSITE" id="PS51257">
    <property type="entry name" value="PROKAR_LIPOPROTEIN"/>
    <property type="match status" value="1"/>
</dbReference>
<proteinExistence type="predicted"/>
<dbReference type="SUPFAM" id="SSF51905">
    <property type="entry name" value="FAD/NAD(P)-binding domain"/>
    <property type="match status" value="1"/>
</dbReference>
<evidence type="ECO:0000256" key="1">
    <source>
        <dbReference type="ARBA" id="ARBA00001974"/>
    </source>
</evidence>
<protein>
    <submittedName>
        <fullName evidence="6">NAD(P)/FAD-dependent oxidoreductase</fullName>
    </submittedName>
</protein>
<feature type="domain" description="RsdA/BaiN/AoA(So)-like insert" evidence="5">
    <location>
        <begin position="186"/>
        <end position="348"/>
    </location>
</feature>
<dbReference type="InterPro" id="IPR057661">
    <property type="entry name" value="RsdA/BaiN/AoA(So)_Rossmann"/>
</dbReference>
<dbReference type="Proteomes" id="UP001062165">
    <property type="component" value="Chromosome"/>
</dbReference>
<dbReference type="EMBL" id="CP106735">
    <property type="protein sequence ID" value="UXX78234.1"/>
    <property type="molecule type" value="Genomic_DNA"/>
</dbReference>
<organism evidence="6 7">
    <name type="scientific">Reichenbachiella carrageenanivorans</name>
    <dbReference type="NCBI Taxonomy" id="2979869"/>
    <lineage>
        <taxon>Bacteria</taxon>
        <taxon>Pseudomonadati</taxon>
        <taxon>Bacteroidota</taxon>
        <taxon>Cytophagia</taxon>
        <taxon>Cytophagales</taxon>
        <taxon>Reichenbachiellaceae</taxon>
        <taxon>Reichenbachiella</taxon>
    </lineage>
</organism>
<dbReference type="SUPFAM" id="SSF160996">
    <property type="entry name" value="HI0933 insert domain-like"/>
    <property type="match status" value="1"/>
</dbReference>
<dbReference type="PANTHER" id="PTHR42887:SF2">
    <property type="entry name" value="OS12G0638800 PROTEIN"/>
    <property type="match status" value="1"/>
</dbReference>
<name>A0ABY6CWY9_9BACT</name>
<sequence>MKVAVIGGGAAGFFAAISCKTHHPNAEVFIFEKSSKTLAKVKVSGGGRCNVTNVCEPQSDFLKHYPRGQKQLKKTFNYFNRQDTLDWYESRGVQLKAEADGRMFPITDDSQTIIDCLRQEVDRLGVKVWMKKGIATLVHKADLFELTFDSGESQTYDHLIIATGGNSKSAGYEWLRQIGHEIVAPVPSLFTFNIPEAAKLKALMGLAVPHAVIKIQGTKMMQEGPVLVTHWGLSGPAVLKLSAWGARQLHEFNYNFKTQVNWAGAINEEKLREGVAQAVESQAKKKIINAKPIDIPNRLWEYLLDRMGLDAHTIWADVKKKDKNRLINVLLNDEYTVVGKTTFKEEFVTCGGVDLSEVDFNTMESRKVPGLFFAGEVLDIDGITGGFNFQAAWSTGFVAGKLGQ</sequence>
<evidence type="ECO:0000256" key="3">
    <source>
        <dbReference type="ARBA" id="ARBA00022827"/>
    </source>
</evidence>
<evidence type="ECO:0000259" key="5">
    <source>
        <dbReference type="Pfam" id="PF22780"/>
    </source>
</evidence>
<evidence type="ECO:0000313" key="7">
    <source>
        <dbReference type="Proteomes" id="UP001062165"/>
    </source>
</evidence>
<dbReference type="PRINTS" id="PR00368">
    <property type="entry name" value="FADPNR"/>
</dbReference>
<dbReference type="InterPro" id="IPR036188">
    <property type="entry name" value="FAD/NAD-bd_sf"/>
</dbReference>
<dbReference type="RefSeq" id="WP_263049980.1">
    <property type="nucleotide sequence ID" value="NZ_CP106735.1"/>
</dbReference>
<dbReference type="Gene3D" id="2.40.30.10">
    <property type="entry name" value="Translation factors"/>
    <property type="match status" value="1"/>
</dbReference>
<feature type="domain" description="RsdA/BaiN/AoA(So)-like Rossmann fold-like" evidence="4">
    <location>
        <begin position="2"/>
        <end position="401"/>
    </location>
</feature>
<dbReference type="Pfam" id="PF03486">
    <property type="entry name" value="HI0933_like"/>
    <property type="match status" value="1"/>
</dbReference>
<keyword evidence="7" id="KW-1185">Reference proteome</keyword>
<dbReference type="Gene3D" id="3.50.50.60">
    <property type="entry name" value="FAD/NAD(P)-binding domain"/>
    <property type="match status" value="1"/>
</dbReference>
<gene>
    <name evidence="6" type="ORF">N7E81_12790</name>
</gene>
<comment type="cofactor">
    <cofactor evidence="1">
        <name>FAD</name>
        <dbReference type="ChEBI" id="CHEBI:57692"/>
    </cofactor>
</comment>
<dbReference type="InterPro" id="IPR055178">
    <property type="entry name" value="RsdA/BaiN/AoA(So)-like_dom"/>
</dbReference>
<dbReference type="Gene3D" id="1.10.8.260">
    <property type="entry name" value="HI0933 insert domain-like"/>
    <property type="match status" value="1"/>
</dbReference>